<evidence type="ECO:0000313" key="2">
    <source>
        <dbReference type="Proteomes" id="UP000053097"/>
    </source>
</evidence>
<evidence type="ECO:0000313" key="1">
    <source>
        <dbReference type="EMBL" id="EZA48339.1"/>
    </source>
</evidence>
<protein>
    <submittedName>
        <fullName evidence="1">Uncharacterized protein</fullName>
    </submittedName>
</protein>
<dbReference type="EMBL" id="KK107648">
    <property type="protein sequence ID" value="EZA48339.1"/>
    <property type="molecule type" value="Genomic_DNA"/>
</dbReference>
<accession>A0A026VZN1</accession>
<reference evidence="1 2" key="1">
    <citation type="journal article" date="2014" name="Curr. Biol.">
        <title>The genome of the clonal raider ant Cerapachys biroi.</title>
        <authorList>
            <person name="Oxley P.R."/>
            <person name="Ji L."/>
            <person name="Fetter-Pruneda I."/>
            <person name="McKenzie S.K."/>
            <person name="Li C."/>
            <person name="Hu H."/>
            <person name="Zhang G."/>
            <person name="Kronauer D.J."/>
        </authorList>
    </citation>
    <scope>NUCLEOTIDE SEQUENCE [LARGE SCALE GENOMIC DNA]</scope>
</reference>
<dbReference type="AlphaFoldDB" id="A0A026VZN1"/>
<sequence>MDGRDPWGRRVCVAATVRSKRFLGEVIELDRARAAAIFQNCTNDKRPVMLKNGMQRWTMTKV</sequence>
<organism evidence="1 2">
    <name type="scientific">Ooceraea biroi</name>
    <name type="common">Clonal raider ant</name>
    <name type="synonym">Cerapachys biroi</name>
    <dbReference type="NCBI Taxonomy" id="2015173"/>
    <lineage>
        <taxon>Eukaryota</taxon>
        <taxon>Metazoa</taxon>
        <taxon>Ecdysozoa</taxon>
        <taxon>Arthropoda</taxon>
        <taxon>Hexapoda</taxon>
        <taxon>Insecta</taxon>
        <taxon>Pterygota</taxon>
        <taxon>Neoptera</taxon>
        <taxon>Endopterygota</taxon>
        <taxon>Hymenoptera</taxon>
        <taxon>Apocrita</taxon>
        <taxon>Aculeata</taxon>
        <taxon>Formicoidea</taxon>
        <taxon>Formicidae</taxon>
        <taxon>Dorylinae</taxon>
        <taxon>Ooceraea</taxon>
    </lineage>
</organism>
<keyword evidence="2" id="KW-1185">Reference proteome</keyword>
<proteinExistence type="predicted"/>
<name>A0A026VZN1_OOCBI</name>
<gene>
    <name evidence="1" type="ORF">X777_13853</name>
</gene>
<dbReference type="Proteomes" id="UP000053097">
    <property type="component" value="Unassembled WGS sequence"/>
</dbReference>